<keyword evidence="1" id="KW-0175">Coiled coil</keyword>
<feature type="transmembrane region" description="Helical" evidence="2">
    <location>
        <begin position="12"/>
        <end position="32"/>
    </location>
</feature>
<evidence type="ECO:0000313" key="4">
    <source>
        <dbReference type="EMBL" id="RSK37517.1"/>
    </source>
</evidence>
<evidence type="ECO:0000313" key="5">
    <source>
        <dbReference type="Proteomes" id="UP000280066"/>
    </source>
</evidence>
<name>A0A428JTQ5_9BACT</name>
<accession>A0A428JTQ5</accession>
<dbReference type="InterPro" id="IPR036890">
    <property type="entry name" value="HATPase_C_sf"/>
</dbReference>
<keyword evidence="2" id="KW-0472">Membrane</keyword>
<feature type="coiled-coil region" evidence="1">
    <location>
        <begin position="135"/>
        <end position="162"/>
    </location>
</feature>
<organism evidence="4 5">
    <name type="scientific">Hymenobacter metallilatus</name>
    <dbReference type="NCBI Taxonomy" id="2493666"/>
    <lineage>
        <taxon>Bacteria</taxon>
        <taxon>Pseudomonadati</taxon>
        <taxon>Bacteroidota</taxon>
        <taxon>Cytophagia</taxon>
        <taxon>Cytophagales</taxon>
        <taxon>Hymenobacteraceae</taxon>
        <taxon>Hymenobacter</taxon>
    </lineage>
</organism>
<dbReference type="GO" id="GO:0016020">
    <property type="term" value="C:membrane"/>
    <property type="evidence" value="ECO:0007669"/>
    <property type="project" value="InterPro"/>
</dbReference>
<sequence length="345" mass="40227">MLPPERSVRFILFHALAWLGFAVYEQSVFLLIGSSQMAVWQNASYYLLNAGLFYGNALVLLPHLYVRRRYLWYVLGALLLLLGYAVLRTELYLHLQFGEPDMPQTSSYWQLLAMSSYRGFFFFLVSMGYWFSRHALLLEKQKRLQEEQLRATERSLMEANLAYLKSQINPHFLFNALNFLYAQVYPHSESAARGILLLSDTMRYALQEDEHNGKVMLTQEVQHLHNYIAINQLRFNNRLQIQFTVTGNTQFLMILPLVLITFVENCFKHGELDDPAHPLQIELAVVQNHLTFRTHNRKRHGPKAHTTGIGLVNTRKRLELLYAGRYALTTLDEPEFYECTLTLDL</sequence>
<dbReference type="InterPro" id="IPR050640">
    <property type="entry name" value="Bact_2-comp_sensor_kinase"/>
</dbReference>
<dbReference type="EMBL" id="RWIS01000001">
    <property type="protein sequence ID" value="RSK37517.1"/>
    <property type="molecule type" value="Genomic_DNA"/>
</dbReference>
<feature type="domain" description="Signal transduction histidine kinase internal region" evidence="3">
    <location>
        <begin position="159"/>
        <end position="239"/>
    </location>
</feature>
<feature type="transmembrane region" description="Helical" evidence="2">
    <location>
        <begin position="107"/>
        <end position="131"/>
    </location>
</feature>
<dbReference type="RefSeq" id="WP_125426344.1">
    <property type="nucleotide sequence ID" value="NZ_RWIS01000001.1"/>
</dbReference>
<dbReference type="GO" id="GO:0000155">
    <property type="term" value="F:phosphorelay sensor kinase activity"/>
    <property type="evidence" value="ECO:0007669"/>
    <property type="project" value="InterPro"/>
</dbReference>
<dbReference type="Proteomes" id="UP000280066">
    <property type="component" value="Unassembled WGS sequence"/>
</dbReference>
<comment type="caution">
    <text evidence="4">The sequence shown here is derived from an EMBL/GenBank/DDBJ whole genome shotgun (WGS) entry which is preliminary data.</text>
</comment>
<dbReference type="InterPro" id="IPR010559">
    <property type="entry name" value="Sig_transdc_His_kin_internal"/>
</dbReference>
<protein>
    <recommendedName>
        <fullName evidence="3">Signal transduction histidine kinase internal region domain-containing protein</fullName>
    </recommendedName>
</protein>
<evidence type="ECO:0000256" key="2">
    <source>
        <dbReference type="SAM" id="Phobius"/>
    </source>
</evidence>
<evidence type="ECO:0000256" key="1">
    <source>
        <dbReference type="SAM" id="Coils"/>
    </source>
</evidence>
<dbReference type="PANTHER" id="PTHR34220:SF7">
    <property type="entry name" value="SENSOR HISTIDINE KINASE YPDA"/>
    <property type="match status" value="1"/>
</dbReference>
<reference evidence="4 5" key="1">
    <citation type="submission" date="2018-12" db="EMBL/GenBank/DDBJ databases">
        <authorList>
            <person name="Feng G."/>
            <person name="Zhu H."/>
        </authorList>
    </citation>
    <scope>NUCLEOTIDE SEQUENCE [LARGE SCALE GENOMIC DNA]</scope>
    <source>
        <strain evidence="4 5">9PBR-2</strain>
    </source>
</reference>
<feature type="transmembrane region" description="Helical" evidence="2">
    <location>
        <begin position="70"/>
        <end position="87"/>
    </location>
</feature>
<proteinExistence type="predicted"/>
<dbReference type="SUPFAM" id="SSF55874">
    <property type="entry name" value="ATPase domain of HSP90 chaperone/DNA topoisomerase II/histidine kinase"/>
    <property type="match status" value="1"/>
</dbReference>
<keyword evidence="2" id="KW-1133">Transmembrane helix</keyword>
<evidence type="ECO:0000259" key="3">
    <source>
        <dbReference type="Pfam" id="PF06580"/>
    </source>
</evidence>
<feature type="transmembrane region" description="Helical" evidence="2">
    <location>
        <begin position="44"/>
        <end position="63"/>
    </location>
</feature>
<dbReference type="AlphaFoldDB" id="A0A428JTQ5"/>
<keyword evidence="2" id="KW-0812">Transmembrane</keyword>
<dbReference type="PANTHER" id="PTHR34220">
    <property type="entry name" value="SENSOR HISTIDINE KINASE YPDA"/>
    <property type="match status" value="1"/>
</dbReference>
<gene>
    <name evidence="4" type="ORF">EI290_02390</name>
</gene>
<dbReference type="Gene3D" id="3.30.565.10">
    <property type="entry name" value="Histidine kinase-like ATPase, C-terminal domain"/>
    <property type="match status" value="1"/>
</dbReference>
<dbReference type="Pfam" id="PF06580">
    <property type="entry name" value="His_kinase"/>
    <property type="match status" value="1"/>
</dbReference>
<keyword evidence="5" id="KW-1185">Reference proteome</keyword>
<dbReference type="OrthoDB" id="9792992at2"/>